<sequence length="59" mass="6355">MKSASLFSSLSLGEREPNGEICELFFLPLLGGEGTEWLNLGAFFPPSPLWGEGRGEGLI</sequence>
<evidence type="ECO:0000313" key="2">
    <source>
        <dbReference type="Proteomes" id="UP000029516"/>
    </source>
</evidence>
<organism evidence="1 2">
    <name type="scientific">Cedecea neteri</name>
    <dbReference type="NCBI Taxonomy" id="158822"/>
    <lineage>
        <taxon>Bacteria</taxon>
        <taxon>Pseudomonadati</taxon>
        <taxon>Pseudomonadota</taxon>
        <taxon>Gammaproteobacteria</taxon>
        <taxon>Enterobacterales</taxon>
        <taxon>Enterobacteriaceae</taxon>
        <taxon>Cedecea</taxon>
    </lineage>
</organism>
<dbReference type="KEGG" id="cem:LH23_03880"/>
<reference evidence="1 2" key="1">
    <citation type="submission" date="2014-09" db="EMBL/GenBank/DDBJ databases">
        <authorList>
            <person name="Chan K.-G."/>
        </authorList>
    </citation>
    <scope>NUCLEOTIDE SEQUENCE [LARGE SCALE GENOMIC DNA]</scope>
    <source>
        <strain evidence="1 2">M006</strain>
    </source>
</reference>
<name>A0AAN0S2G5_9ENTR</name>
<dbReference type="AlphaFoldDB" id="A0AAN0S2G5"/>
<gene>
    <name evidence="1" type="ORF">LH23_03880</name>
</gene>
<dbReference type="Proteomes" id="UP000029516">
    <property type="component" value="Chromosome"/>
</dbReference>
<protein>
    <submittedName>
        <fullName evidence="1">Uncharacterized protein</fullName>
    </submittedName>
</protein>
<proteinExistence type="predicted"/>
<evidence type="ECO:0000313" key="1">
    <source>
        <dbReference type="EMBL" id="AIR59820.1"/>
    </source>
</evidence>
<dbReference type="EMBL" id="CP009458">
    <property type="protein sequence ID" value="AIR59820.1"/>
    <property type="molecule type" value="Genomic_DNA"/>
</dbReference>
<accession>A0AAN0S2G5</accession>